<organism evidence="2 3">
    <name type="scientific">Amphimedon queenslandica</name>
    <name type="common">Sponge</name>
    <dbReference type="NCBI Taxonomy" id="400682"/>
    <lineage>
        <taxon>Eukaryota</taxon>
        <taxon>Metazoa</taxon>
        <taxon>Porifera</taxon>
        <taxon>Demospongiae</taxon>
        <taxon>Heteroscleromorpha</taxon>
        <taxon>Haplosclerida</taxon>
        <taxon>Niphatidae</taxon>
        <taxon>Amphimedon</taxon>
    </lineage>
</organism>
<protein>
    <submittedName>
        <fullName evidence="2">Uncharacterized protein</fullName>
    </submittedName>
</protein>
<keyword evidence="1" id="KW-1133">Transmembrane helix</keyword>
<keyword evidence="1" id="KW-0472">Membrane</keyword>
<reference evidence="3" key="1">
    <citation type="journal article" date="2010" name="Nature">
        <title>The Amphimedon queenslandica genome and the evolution of animal complexity.</title>
        <authorList>
            <person name="Srivastava M."/>
            <person name="Simakov O."/>
            <person name="Chapman J."/>
            <person name="Fahey B."/>
            <person name="Gauthier M.E."/>
            <person name="Mitros T."/>
            <person name="Richards G.S."/>
            <person name="Conaco C."/>
            <person name="Dacre M."/>
            <person name="Hellsten U."/>
            <person name="Larroux C."/>
            <person name="Putnam N.H."/>
            <person name="Stanke M."/>
            <person name="Adamska M."/>
            <person name="Darling A."/>
            <person name="Degnan S.M."/>
            <person name="Oakley T.H."/>
            <person name="Plachetzki D.C."/>
            <person name="Zhai Y."/>
            <person name="Adamski M."/>
            <person name="Calcino A."/>
            <person name="Cummins S.F."/>
            <person name="Goodstein D.M."/>
            <person name="Harris C."/>
            <person name="Jackson D.J."/>
            <person name="Leys S.P."/>
            <person name="Shu S."/>
            <person name="Woodcroft B.J."/>
            <person name="Vervoort M."/>
            <person name="Kosik K.S."/>
            <person name="Manning G."/>
            <person name="Degnan B.M."/>
            <person name="Rokhsar D.S."/>
        </authorList>
    </citation>
    <scope>NUCLEOTIDE SEQUENCE [LARGE SCALE GENOMIC DNA]</scope>
</reference>
<reference evidence="2" key="2">
    <citation type="submission" date="2024-06" db="UniProtKB">
        <authorList>
            <consortium name="EnsemblMetazoa"/>
        </authorList>
    </citation>
    <scope>IDENTIFICATION</scope>
</reference>
<sequence>MIDLCQWRARIGSWNCSRHWRQPNACTSTGNTYCGTGRASAGNTTQVKTPRLVLSIFCLLILLFISGDVELNPGPTLTDKPTKDELIELLSSSKFTAGTWEQFVCCLPNMTQDIIIGIKERGSIEDTMSAVAQHCLDNNPDITWSIIMMSLLNANEHILAQQILTDSNKKGVQINATKTVQTTLRAHYSCLFDATKHCLESVTVEFFSKGLISRDVKSSPSFDKIENEFVASLSLYKEDMTKLEDKCCNFVHCLAKAGGPAKDAAIALAEDWEREVLNKHSLKWSLKIDTETSTDLSLLSEIPLSSDDEVPQKMQYLFNDFVSLMGYIRNYYKKYKVKKIAGFLADYFEDCLTEEPLTNCKDFNSLLHLVKPYYSFLNFDLIENLTKKFPLSKELQLKLNKYVQQLKQFKNQLHYNK</sequence>
<dbReference type="AlphaFoldDB" id="A0AAN0JNK5"/>
<keyword evidence="3" id="KW-1185">Reference proteome</keyword>
<dbReference type="RefSeq" id="XP_019858352.1">
    <property type="nucleotide sequence ID" value="XM_020002793.1"/>
</dbReference>
<keyword evidence="1" id="KW-0812">Transmembrane</keyword>
<dbReference type="Proteomes" id="UP000007879">
    <property type="component" value="Unassembled WGS sequence"/>
</dbReference>
<dbReference type="KEGG" id="aqu:109586594"/>
<proteinExistence type="predicted"/>
<dbReference type="GeneID" id="109586594"/>
<accession>A0AAN0JNK5</accession>
<evidence type="ECO:0000313" key="2">
    <source>
        <dbReference type="EnsemblMetazoa" id="XP_019858352.1"/>
    </source>
</evidence>
<evidence type="ECO:0000313" key="3">
    <source>
        <dbReference type="Proteomes" id="UP000007879"/>
    </source>
</evidence>
<name>A0AAN0JNK5_AMPQE</name>
<evidence type="ECO:0000256" key="1">
    <source>
        <dbReference type="SAM" id="Phobius"/>
    </source>
</evidence>
<feature type="transmembrane region" description="Helical" evidence="1">
    <location>
        <begin position="52"/>
        <end position="69"/>
    </location>
</feature>
<dbReference type="EnsemblMetazoa" id="XM_020002793.1">
    <property type="protein sequence ID" value="XP_019858352.1"/>
    <property type="gene ID" value="LOC109586594"/>
</dbReference>